<keyword evidence="3" id="KW-0547">Nucleotide-binding</keyword>
<dbReference type="InterPro" id="IPR003593">
    <property type="entry name" value="AAA+_ATPase"/>
</dbReference>
<protein>
    <submittedName>
        <fullName evidence="6">Polysaccharide ABC transporter ATP-binding protein</fullName>
    </submittedName>
</protein>
<proteinExistence type="inferred from homology"/>
<dbReference type="InterPro" id="IPR003439">
    <property type="entry name" value="ABC_transporter-like_ATP-bd"/>
</dbReference>
<dbReference type="InterPro" id="IPR015860">
    <property type="entry name" value="ABC_transpr_TagH-like"/>
</dbReference>
<dbReference type="InterPro" id="IPR027417">
    <property type="entry name" value="P-loop_NTPase"/>
</dbReference>
<dbReference type="Proteomes" id="UP001629058">
    <property type="component" value="Unassembled WGS sequence"/>
</dbReference>
<name>A0ABW8Y3K7_9FLAO</name>
<evidence type="ECO:0000256" key="4">
    <source>
        <dbReference type="ARBA" id="ARBA00022840"/>
    </source>
</evidence>
<keyword evidence="2" id="KW-0813">Transport</keyword>
<evidence type="ECO:0000259" key="5">
    <source>
        <dbReference type="PROSITE" id="PS50893"/>
    </source>
</evidence>
<dbReference type="SUPFAM" id="SSF52540">
    <property type="entry name" value="P-loop containing nucleoside triphosphate hydrolases"/>
    <property type="match status" value="1"/>
</dbReference>
<dbReference type="Gene3D" id="3.40.50.300">
    <property type="entry name" value="P-loop containing nucleotide triphosphate hydrolases"/>
    <property type="match status" value="1"/>
</dbReference>
<keyword evidence="7" id="KW-1185">Reference proteome</keyword>
<accession>A0ABW8Y3K7</accession>
<dbReference type="RefSeq" id="WP_408090892.1">
    <property type="nucleotide sequence ID" value="NZ_JBELPY010000007.1"/>
</dbReference>
<keyword evidence="4 6" id="KW-0067">ATP-binding</keyword>
<sequence length="422" mass="47259">MLALKAENISKQYRLGQVGTGTLSHDLNRFWHTVRGKEDPYLKIGEANDRSTKGTSDYVWSLQDINFEIKQGDAVGIIGRNGAGKSTLLKLLSKVTKPTTGKIYTNGRIASLLEVGTGFHPEMTGRENVFLNGAILGMTRKEIKRKFDEIVDFSGVERYIDTPVKRYSSGMYVRLAFAVAAHLESEILIVDEVLAVGDAEFQKKCLGKMGSVTKGEGRTVLFVSHNITAIKELCNTGILLDKGRLINHGDVNQCIIEYQKNSDVKFSYDSKEDNDVFENDKIKVNHYKTEPINGDIVDIKSGILVTVSFTSKLENINLDLSFMLKNSQDLTVMSTGLVLTENKDTQKGEFTVSFEIPPYTLNEDSYYFDFFWGVNRSEIAYRTESFGFEIHGMKNQFGEIVKSPGVLFPKISHKVSYGTNKI</sequence>
<dbReference type="CDD" id="cd03220">
    <property type="entry name" value="ABC_KpsT_Wzt"/>
    <property type="match status" value="1"/>
</dbReference>
<evidence type="ECO:0000313" key="6">
    <source>
        <dbReference type="EMBL" id="MFL9834779.1"/>
    </source>
</evidence>
<evidence type="ECO:0000256" key="2">
    <source>
        <dbReference type="ARBA" id="ARBA00022448"/>
    </source>
</evidence>
<evidence type="ECO:0000256" key="1">
    <source>
        <dbReference type="ARBA" id="ARBA00005417"/>
    </source>
</evidence>
<dbReference type="GO" id="GO:0005524">
    <property type="term" value="F:ATP binding"/>
    <property type="evidence" value="ECO:0007669"/>
    <property type="project" value="UniProtKB-KW"/>
</dbReference>
<reference evidence="6 7" key="1">
    <citation type="submission" date="2024-06" db="EMBL/GenBank/DDBJ databases">
        <authorList>
            <person name="Kaempfer P."/>
            <person name="Viver T."/>
        </authorList>
    </citation>
    <scope>NUCLEOTIDE SEQUENCE [LARGE SCALE GENOMIC DNA]</scope>
    <source>
        <strain evidence="6 7">ST-37</strain>
    </source>
</reference>
<dbReference type="SMART" id="SM00382">
    <property type="entry name" value="AAA"/>
    <property type="match status" value="1"/>
</dbReference>
<dbReference type="EMBL" id="JBELPY010000007">
    <property type="protein sequence ID" value="MFL9834779.1"/>
    <property type="molecule type" value="Genomic_DNA"/>
</dbReference>
<comment type="similarity">
    <text evidence="1">Belongs to the ABC transporter superfamily.</text>
</comment>
<organism evidence="6 7">
    <name type="scientific">Chryseobacterium terrae</name>
    <dbReference type="NCBI Taxonomy" id="3163299"/>
    <lineage>
        <taxon>Bacteria</taxon>
        <taxon>Pseudomonadati</taxon>
        <taxon>Bacteroidota</taxon>
        <taxon>Flavobacteriia</taxon>
        <taxon>Flavobacteriales</taxon>
        <taxon>Weeksellaceae</taxon>
        <taxon>Chryseobacterium group</taxon>
        <taxon>Chryseobacterium</taxon>
    </lineage>
</organism>
<dbReference type="Pfam" id="PF00005">
    <property type="entry name" value="ABC_tran"/>
    <property type="match status" value="1"/>
</dbReference>
<evidence type="ECO:0000313" key="7">
    <source>
        <dbReference type="Proteomes" id="UP001629058"/>
    </source>
</evidence>
<dbReference type="InterPro" id="IPR050683">
    <property type="entry name" value="Bact_Polysacc_Export_ATP-bd"/>
</dbReference>
<dbReference type="PANTHER" id="PTHR46743">
    <property type="entry name" value="TEICHOIC ACIDS EXPORT ATP-BINDING PROTEIN TAGH"/>
    <property type="match status" value="1"/>
</dbReference>
<gene>
    <name evidence="6" type="ORF">ABS765_12135</name>
</gene>
<evidence type="ECO:0000256" key="3">
    <source>
        <dbReference type="ARBA" id="ARBA00022741"/>
    </source>
</evidence>
<dbReference type="PROSITE" id="PS50893">
    <property type="entry name" value="ABC_TRANSPORTER_2"/>
    <property type="match status" value="1"/>
</dbReference>
<feature type="domain" description="ABC transporter" evidence="5">
    <location>
        <begin position="42"/>
        <end position="267"/>
    </location>
</feature>
<comment type="caution">
    <text evidence="6">The sequence shown here is derived from an EMBL/GenBank/DDBJ whole genome shotgun (WGS) entry which is preliminary data.</text>
</comment>
<dbReference type="PANTHER" id="PTHR46743:SF2">
    <property type="entry name" value="TEICHOIC ACIDS EXPORT ATP-BINDING PROTEIN TAGH"/>
    <property type="match status" value="1"/>
</dbReference>